<feature type="chain" id="PRO_5019372582" evidence="9">
    <location>
        <begin position="27"/>
        <end position="295"/>
    </location>
</feature>
<dbReference type="PANTHER" id="PTHR11691">
    <property type="entry name" value="TYPE I INTERFERON"/>
    <property type="match status" value="1"/>
</dbReference>
<evidence type="ECO:0000256" key="5">
    <source>
        <dbReference type="ARBA" id="ARBA00022729"/>
    </source>
</evidence>
<evidence type="ECO:0000256" key="4">
    <source>
        <dbReference type="ARBA" id="ARBA00022525"/>
    </source>
</evidence>
<evidence type="ECO:0000256" key="9">
    <source>
        <dbReference type="SAM" id="SignalP"/>
    </source>
</evidence>
<keyword evidence="6 8" id="KW-0051">Antiviral defense</keyword>
<keyword evidence="3 8" id="KW-0202">Cytokine</keyword>
<keyword evidence="11" id="KW-1185">Reference proteome</keyword>
<dbReference type="GO" id="GO:0005615">
    <property type="term" value="C:extracellular space"/>
    <property type="evidence" value="ECO:0007669"/>
    <property type="project" value="UniProtKB-KW"/>
</dbReference>
<evidence type="ECO:0000313" key="10">
    <source>
        <dbReference type="EMBL" id="RXM92024.1"/>
    </source>
</evidence>
<dbReference type="PROSITE" id="PS51257">
    <property type="entry name" value="PROKAR_LIPOPROTEIN"/>
    <property type="match status" value="1"/>
</dbReference>
<accession>A0A444UV26</accession>
<evidence type="ECO:0000256" key="8">
    <source>
        <dbReference type="RuleBase" id="RU000436"/>
    </source>
</evidence>
<gene>
    <name evidence="10" type="ORF">EOD39_20568</name>
</gene>
<organism evidence="10 11">
    <name type="scientific">Acipenser ruthenus</name>
    <name type="common">Sterlet sturgeon</name>
    <dbReference type="NCBI Taxonomy" id="7906"/>
    <lineage>
        <taxon>Eukaryota</taxon>
        <taxon>Metazoa</taxon>
        <taxon>Chordata</taxon>
        <taxon>Craniata</taxon>
        <taxon>Vertebrata</taxon>
        <taxon>Euteleostomi</taxon>
        <taxon>Actinopterygii</taxon>
        <taxon>Chondrostei</taxon>
        <taxon>Acipenseriformes</taxon>
        <taxon>Acipenseridae</taxon>
        <taxon>Acipenser</taxon>
    </lineage>
</organism>
<protein>
    <submittedName>
        <fullName evidence="10">Interferon a3</fullName>
    </submittedName>
</protein>
<keyword evidence="4" id="KW-0964">Secreted</keyword>
<evidence type="ECO:0000256" key="6">
    <source>
        <dbReference type="ARBA" id="ARBA00023118"/>
    </source>
</evidence>
<dbReference type="EMBL" id="SCEB01007171">
    <property type="protein sequence ID" value="RXM92024.1"/>
    <property type="molecule type" value="Genomic_DNA"/>
</dbReference>
<comment type="similarity">
    <text evidence="2 8">Belongs to the alpha/beta interferon family.</text>
</comment>
<dbReference type="Proteomes" id="UP000289886">
    <property type="component" value="Unassembled WGS sequence"/>
</dbReference>
<evidence type="ECO:0000256" key="1">
    <source>
        <dbReference type="ARBA" id="ARBA00004613"/>
    </source>
</evidence>
<feature type="signal peptide" evidence="9">
    <location>
        <begin position="1"/>
        <end position="26"/>
    </location>
</feature>
<evidence type="ECO:0000256" key="7">
    <source>
        <dbReference type="ARBA" id="ARBA00023157"/>
    </source>
</evidence>
<dbReference type="Gene3D" id="1.20.1250.10">
    <property type="match status" value="2"/>
</dbReference>
<dbReference type="SUPFAM" id="SSF47266">
    <property type="entry name" value="4-helical cytokines"/>
    <property type="match status" value="2"/>
</dbReference>
<evidence type="ECO:0000313" key="11">
    <source>
        <dbReference type="Proteomes" id="UP000289886"/>
    </source>
</evidence>
<dbReference type="InterPro" id="IPR009079">
    <property type="entry name" value="4_helix_cytokine-like_core"/>
</dbReference>
<dbReference type="GO" id="GO:0005125">
    <property type="term" value="F:cytokine activity"/>
    <property type="evidence" value="ECO:0007669"/>
    <property type="project" value="UniProtKB-KW"/>
</dbReference>
<dbReference type="PANTHER" id="PTHR11691:SF73">
    <property type="entry name" value="INTERFERON BETA"/>
    <property type="match status" value="1"/>
</dbReference>
<comment type="subcellular location">
    <subcellularLocation>
        <location evidence="1">Secreted</location>
    </subcellularLocation>
</comment>
<dbReference type="GO" id="GO:0005126">
    <property type="term" value="F:cytokine receptor binding"/>
    <property type="evidence" value="ECO:0007669"/>
    <property type="project" value="InterPro"/>
</dbReference>
<dbReference type="Pfam" id="PF00143">
    <property type="entry name" value="Interferon"/>
    <property type="match status" value="2"/>
</dbReference>
<dbReference type="SMART" id="SM00076">
    <property type="entry name" value="IFabd"/>
    <property type="match status" value="1"/>
</dbReference>
<evidence type="ECO:0000256" key="2">
    <source>
        <dbReference type="ARBA" id="ARBA00011033"/>
    </source>
</evidence>
<keyword evidence="7" id="KW-1015">Disulfide bond</keyword>
<name>A0A444UV26_ACIRT</name>
<dbReference type="InterPro" id="IPR000471">
    <property type="entry name" value="Interferon_alpha/beta/delta"/>
</dbReference>
<dbReference type="GO" id="GO:0051607">
    <property type="term" value="P:defense response to virus"/>
    <property type="evidence" value="ECO:0007669"/>
    <property type="project" value="UniProtKB-KW"/>
</dbReference>
<proteinExistence type="inferred from homology"/>
<evidence type="ECO:0000256" key="3">
    <source>
        <dbReference type="ARBA" id="ARBA00022514"/>
    </source>
</evidence>
<dbReference type="GO" id="GO:0006955">
    <property type="term" value="P:immune response"/>
    <property type="evidence" value="ECO:0007669"/>
    <property type="project" value="UniProtKB-ARBA"/>
</dbReference>
<comment type="caution">
    <text evidence="10">The sequence shown here is derived from an EMBL/GenBank/DDBJ whole genome shotgun (WGS) entry which is preliminary data.</text>
</comment>
<reference evidence="10 11" key="1">
    <citation type="submission" date="2019-01" db="EMBL/GenBank/DDBJ databases">
        <title>Draft Genome and Complete Hox-Cluster Characterization of the Sterlet Sturgeon (Acipenser ruthenus).</title>
        <authorList>
            <person name="Wei Q."/>
        </authorList>
    </citation>
    <scope>NUCLEOTIDE SEQUENCE [LARGE SCALE GENOMIC DNA]</scope>
    <source>
        <strain evidence="10">WHYD16114868_AA</strain>
        <tissue evidence="10">Blood</tissue>
    </source>
</reference>
<keyword evidence="5 9" id="KW-0732">Signal</keyword>
<dbReference type="AlphaFoldDB" id="A0A444UV26"/>
<sequence>MMKTMLAQCFCVLVACSPALFLKCNGDTIQLKLINDSLHLLQDMGGKFPNHCMKEVTGLSVQFRSLIHGKEETDILWTIHNTFKLASNLYNSDLKSVDWDEFKLNEFKDLLYRQAVEFKRDAFSLGCKWIQNGQYKSKSKVTLNLLKQMGGELVINSTVPFRYTVPPHSQKGDDILVLYEAHNQIGKLYIRNWDNLTSVSWNREHLEMFQSAIHRQSVELGKCVEDAVQEEMTISGDMGLQGNTTKRMKRYFKKLEAYLKSKNYTANAWETIRTQIWKFVIQLDLLAAANKRFTE</sequence>